<feature type="region of interest" description="Disordered" evidence="1">
    <location>
        <begin position="263"/>
        <end position="286"/>
    </location>
</feature>
<dbReference type="OrthoDB" id="6423603at2759"/>
<evidence type="ECO:0000259" key="2">
    <source>
        <dbReference type="Pfam" id="PF11274"/>
    </source>
</evidence>
<reference evidence="3" key="1">
    <citation type="submission" date="2022-07" db="EMBL/GenBank/DDBJ databases">
        <title>Phylogenomic reconstructions and comparative analyses of Kickxellomycotina fungi.</title>
        <authorList>
            <person name="Reynolds N.K."/>
            <person name="Stajich J.E."/>
            <person name="Barry K."/>
            <person name="Grigoriev I.V."/>
            <person name="Crous P."/>
            <person name="Smith M.E."/>
        </authorList>
    </citation>
    <scope>NUCLEOTIDE SEQUENCE</scope>
    <source>
        <strain evidence="3">NRRL 1565</strain>
    </source>
</reference>
<dbReference type="SUPFAM" id="SSF55961">
    <property type="entry name" value="Bet v1-like"/>
    <property type="match status" value="1"/>
</dbReference>
<dbReference type="Proteomes" id="UP001140094">
    <property type="component" value="Unassembled WGS sequence"/>
</dbReference>
<dbReference type="InterPro" id="IPR023393">
    <property type="entry name" value="START-like_dom_sf"/>
</dbReference>
<proteinExistence type="predicted"/>
<protein>
    <recommendedName>
        <fullName evidence="2">DUF3074 domain-containing protein</fullName>
    </recommendedName>
</protein>
<name>A0A9W8HV34_9FUNG</name>
<gene>
    <name evidence="3" type="ORF">H4R20_006830</name>
</gene>
<dbReference type="Pfam" id="PF11274">
    <property type="entry name" value="DUF3074"/>
    <property type="match status" value="1"/>
</dbReference>
<dbReference type="Gene3D" id="3.30.530.20">
    <property type="match status" value="1"/>
</dbReference>
<feature type="non-terminal residue" evidence="3">
    <location>
        <position position="1"/>
    </location>
</feature>
<evidence type="ECO:0000313" key="3">
    <source>
        <dbReference type="EMBL" id="KAJ2791711.1"/>
    </source>
</evidence>
<comment type="caution">
    <text evidence="3">The sequence shown here is derived from an EMBL/GenBank/DDBJ whole genome shotgun (WGS) entry which is preliminary data.</text>
</comment>
<organism evidence="3 4">
    <name type="scientific">Coemansia guatemalensis</name>
    <dbReference type="NCBI Taxonomy" id="2761395"/>
    <lineage>
        <taxon>Eukaryota</taxon>
        <taxon>Fungi</taxon>
        <taxon>Fungi incertae sedis</taxon>
        <taxon>Zoopagomycota</taxon>
        <taxon>Kickxellomycotina</taxon>
        <taxon>Kickxellomycetes</taxon>
        <taxon>Kickxellales</taxon>
        <taxon>Kickxellaceae</taxon>
        <taxon>Coemansia</taxon>
    </lineage>
</organism>
<accession>A0A9W8HV34</accession>
<dbReference type="PANTHER" id="PTHR40370:SF1">
    <property type="entry name" value="DUF3074 DOMAIN-CONTAINING PROTEIN"/>
    <property type="match status" value="1"/>
</dbReference>
<dbReference type="AlphaFoldDB" id="A0A9W8HV34"/>
<dbReference type="EMBL" id="JANBUO010003271">
    <property type="protein sequence ID" value="KAJ2791711.1"/>
    <property type="molecule type" value="Genomic_DNA"/>
</dbReference>
<dbReference type="InterPro" id="IPR024500">
    <property type="entry name" value="DUF3074"/>
</dbReference>
<feature type="domain" description="DUF3074" evidence="2">
    <location>
        <begin position="283"/>
        <end position="369"/>
    </location>
</feature>
<keyword evidence="4" id="KW-1185">Reference proteome</keyword>
<evidence type="ECO:0000256" key="1">
    <source>
        <dbReference type="SAM" id="MobiDB-lite"/>
    </source>
</evidence>
<dbReference type="PANTHER" id="PTHR40370">
    <property type="entry name" value="EXPRESSED PROTEIN"/>
    <property type="match status" value="1"/>
</dbReference>
<evidence type="ECO:0000313" key="4">
    <source>
        <dbReference type="Proteomes" id="UP001140094"/>
    </source>
</evidence>
<sequence length="381" mass="42943">GPKFEELITQYLNKCDDLLSYTRRYPTVKEGPQITLQRQNRNPHESHRWLRRNVAMDETVTSYDELKSLLFVNRSEHMPRWMPQMLSDEKIEAIVPNLCEVHRFSFKSAGLKSKRDYCQLVVKREFIGDAARPKPRIFTPSASMANLAVAYRSQSSSNLASYAEMNHAASLSPGPLSPAPLSPTLPSAAAGRAGYFGGIKSARSVVDFHDTSRDPSPYGNSHFTSSRLMDARVPPLPTPPQQLSSSAQQVVPQSQYVGLAPQDSMRNHIPSANPAQDDDDDTAQSSATRPIRRFQIVTVPMLHKNCTEQRGFVRAVYESYEEIREYEDGRLEWICIYHSDFSGWVPSFMADHSIAQSFPKEADALLDYVQKSRAKPLLNGY</sequence>